<evidence type="ECO:0000313" key="2">
    <source>
        <dbReference type="WBParaSite" id="L893_g10072.t1"/>
    </source>
</evidence>
<protein>
    <submittedName>
        <fullName evidence="2">Polysacc_synt_4 domain-containing protein</fullName>
    </submittedName>
</protein>
<proteinExistence type="predicted"/>
<name>A0A1I7XWN2_9BILA</name>
<reference evidence="2" key="1">
    <citation type="submission" date="2016-11" db="UniProtKB">
        <authorList>
            <consortium name="WormBaseParasite"/>
        </authorList>
    </citation>
    <scope>IDENTIFICATION</scope>
</reference>
<evidence type="ECO:0000313" key="1">
    <source>
        <dbReference type="Proteomes" id="UP000095287"/>
    </source>
</evidence>
<organism evidence="1 2">
    <name type="scientific">Steinernema glaseri</name>
    <dbReference type="NCBI Taxonomy" id="37863"/>
    <lineage>
        <taxon>Eukaryota</taxon>
        <taxon>Metazoa</taxon>
        <taxon>Ecdysozoa</taxon>
        <taxon>Nematoda</taxon>
        <taxon>Chromadorea</taxon>
        <taxon>Rhabditida</taxon>
        <taxon>Tylenchina</taxon>
        <taxon>Panagrolaimomorpha</taxon>
        <taxon>Strongyloidoidea</taxon>
        <taxon>Steinernematidae</taxon>
        <taxon>Steinernema</taxon>
    </lineage>
</organism>
<dbReference type="Proteomes" id="UP000095287">
    <property type="component" value="Unplaced"/>
</dbReference>
<keyword evidence="1" id="KW-1185">Reference proteome</keyword>
<dbReference type="WBParaSite" id="L893_g10072.t1">
    <property type="protein sequence ID" value="L893_g10072.t1"/>
    <property type="gene ID" value="L893_g10072"/>
</dbReference>
<accession>A0A1I7XWN2</accession>
<dbReference type="AlphaFoldDB" id="A0A1I7XWN2"/>
<sequence>MIMDDLYFDIIYWKQYKLSGFGVVCKGAVVICRMQVLFWTREEVTFCGRVLRKEAPVNELFYTNRAATLFHGFPYDYAYSSDVKTLIGTTNVCRLFRIQFVESERSRMEPRMCGLT</sequence>